<dbReference type="Gene3D" id="3.50.50.60">
    <property type="entry name" value="FAD/NAD(P)-binding domain"/>
    <property type="match status" value="1"/>
</dbReference>
<dbReference type="Gene3D" id="3.30.9.10">
    <property type="entry name" value="D-Amino Acid Oxidase, subunit A, domain 2"/>
    <property type="match status" value="1"/>
</dbReference>
<protein>
    <recommendedName>
        <fullName evidence="3">Nudix hydrolase domain-containing protein</fullName>
    </recommendedName>
</protein>
<evidence type="ECO:0008006" key="3">
    <source>
        <dbReference type="Google" id="ProtNLM"/>
    </source>
</evidence>
<dbReference type="InterPro" id="IPR036188">
    <property type="entry name" value="FAD/NAD-bd_sf"/>
</dbReference>
<proteinExistence type="predicted"/>
<sequence length="214" mass="22953">MAIPLARTLSSETLLGSTGHSPVFVGQLNESPVLTRLAKDTAKDYLTIPGGFETVGGLELSSTPSGLETLERRQKTAQGAGLPAELLTQDASASLTPDFIDANSIKHCLHFPSDGTANRGVDFLEAAVTGFVTKKDNETSKIATIKTASGDFNSEGSAVILATRIWTSSLIHSDNIPVTQFPIPIIPVAHPYIFTSPRARRVEVEEKLQIWLQL</sequence>
<evidence type="ECO:0000313" key="1">
    <source>
        <dbReference type="EMBL" id="KAJ9488040.1"/>
    </source>
</evidence>
<reference evidence="1" key="1">
    <citation type="submission" date="2015-06" db="EMBL/GenBank/DDBJ databases">
        <authorList>
            <person name="Nguyen H."/>
        </authorList>
    </citation>
    <scope>NUCLEOTIDE SEQUENCE</scope>
    <source>
        <strain evidence="1">DAOM 180753</strain>
    </source>
</reference>
<dbReference type="SUPFAM" id="SSF51905">
    <property type="entry name" value="FAD/NAD(P)-binding domain"/>
    <property type="match status" value="1"/>
</dbReference>
<keyword evidence="2" id="KW-1185">Reference proteome</keyword>
<name>A0AAI9X8Q8_PENTH</name>
<dbReference type="Proteomes" id="UP001227192">
    <property type="component" value="Unassembled WGS sequence"/>
</dbReference>
<accession>A0AAI9X8Q8</accession>
<reference evidence="1" key="2">
    <citation type="journal article" date="2016" name="Fungal Biol.">
        <title>Ochratoxin A production by Penicillium thymicola.</title>
        <authorList>
            <person name="Nguyen H.D.T."/>
            <person name="McMullin D.R."/>
            <person name="Ponomareva E."/>
            <person name="Riley R."/>
            <person name="Pomraning K.R."/>
            <person name="Baker S.E."/>
            <person name="Seifert K.A."/>
        </authorList>
    </citation>
    <scope>NUCLEOTIDE SEQUENCE</scope>
    <source>
        <strain evidence="1">DAOM 180753</strain>
    </source>
</reference>
<dbReference type="EMBL" id="LACB01000133">
    <property type="protein sequence ID" value="KAJ9488040.1"/>
    <property type="molecule type" value="Genomic_DNA"/>
</dbReference>
<evidence type="ECO:0000313" key="2">
    <source>
        <dbReference type="Proteomes" id="UP001227192"/>
    </source>
</evidence>
<gene>
    <name evidence="1" type="ORF">VN97_g5266</name>
</gene>
<organism evidence="1 2">
    <name type="scientific">Penicillium thymicola</name>
    <dbReference type="NCBI Taxonomy" id="293382"/>
    <lineage>
        <taxon>Eukaryota</taxon>
        <taxon>Fungi</taxon>
        <taxon>Dikarya</taxon>
        <taxon>Ascomycota</taxon>
        <taxon>Pezizomycotina</taxon>
        <taxon>Eurotiomycetes</taxon>
        <taxon>Eurotiomycetidae</taxon>
        <taxon>Eurotiales</taxon>
        <taxon>Aspergillaceae</taxon>
        <taxon>Penicillium</taxon>
    </lineage>
</organism>
<comment type="caution">
    <text evidence="1">The sequence shown here is derived from an EMBL/GenBank/DDBJ whole genome shotgun (WGS) entry which is preliminary data.</text>
</comment>
<dbReference type="AlphaFoldDB" id="A0AAI9X8Q8"/>